<protein>
    <submittedName>
        <fullName evidence="1">Uncharacterized protein</fullName>
    </submittedName>
</protein>
<dbReference type="RefSeq" id="WP_339114076.1">
    <property type="nucleotide sequence ID" value="NZ_JAYWLC010000028.1"/>
</dbReference>
<sequence length="122" mass="13029">MKDDSALGTESVAEQMPDRLLAYALDALLTREAGWVGLVPELAQLGPEADPTDIAIALTRAATEIEQSFVPSSPSMDAARHGYKLAALLLLEMKALALQGIPVVTCAELLAIWRETPFLDPA</sequence>
<organism evidence="1 2">
    <name type="scientific">Thioclava kandeliae</name>
    <dbReference type="NCBI Taxonomy" id="3070818"/>
    <lineage>
        <taxon>Bacteria</taxon>
        <taxon>Pseudomonadati</taxon>
        <taxon>Pseudomonadota</taxon>
        <taxon>Alphaproteobacteria</taxon>
        <taxon>Rhodobacterales</taxon>
        <taxon>Paracoccaceae</taxon>
        <taxon>Thioclava</taxon>
    </lineage>
</organism>
<gene>
    <name evidence="1" type="ORF">VSX56_18545</name>
</gene>
<reference evidence="1 2" key="1">
    <citation type="submission" date="2024-06" db="EMBL/GenBank/DDBJ databases">
        <title>Thioclava kandeliae sp. nov. from a rhizosphere soil sample of Kandelia candel in a mangrove.</title>
        <authorList>
            <person name="Mu T."/>
        </authorList>
    </citation>
    <scope>NUCLEOTIDE SEQUENCE [LARGE SCALE GENOMIC DNA]</scope>
    <source>
        <strain evidence="1 2">CPCC 100088</strain>
    </source>
</reference>
<proteinExistence type="predicted"/>
<accession>A0ABV1SLG9</accession>
<keyword evidence="2" id="KW-1185">Reference proteome</keyword>
<evidence type="ECO:0000313" key="1">
    <source>
        <dbReference type="EMBL" id="MER5173762.1"/>
    </source>
</evidence>
<dbReference type="Proteomes" id="UP001438953">
    <property type="component" value="Unassembled WGS sequence"/>
</dbReference>
<name>A0ABV1SLG9_9RHOB</name>
<dbReference type="EMBL" id="JAYWLC010000028">
    <property type="protein sequence ID" value="MER5173762.1"/>
    <property type="molecule type" value="Genomic_DNA"/>
</dbReference>
<comment type="caution">
    <text evidence="1">The sequence shown here is derived from an EMBL/GenBank/DDBJ whole genome shotgun (WGS) entry which is preliminary data.</text>
</comment>
<evidence type="ECO:0000313" key="2">
    <source>
        <dbReference type="Proteomes" id="UP001438953"/>
    </source>
</evidence>